<evidence type="ECO:0000313" key="3">
    <source>
        <dbReference type="Proteomes" id="UP000280296"/>
    </source>
</evidence>
<protein>
    <submittedName>
        <fullName evidence="2">Tetratricopeptide repeat protein</fullName>
    </submittedName>
</protein>
<comment type="caution">
    <text evidence="2">The sequence shown here is derived from an EMBL/GenBank/DDBJ whole genome shotgun (WGS) entry which is preliminary data.</text>
</comment>
<reference evidence="2 3" key="1">
    <citation type="submission" date="2018-12" db="EMBL/GenBank/DDBJ databases">
        <authorList>
            <person name="Toschakov S.V."/>
        </authorList>
    </citation>
    <scope>NUCLEOTIDE SEQUENCE [LARGE SCALE GENOMIC DNA]</scope>
    <source>
        <strain evidence="2 3">GM2012</strain>
    </source>
</reference>
<accession>A0A432MHE6</accession>
<dbReference type="InterPro" id="IPR011990">
    <property type="entry name" value="TPR-like_helical_dom_sf"/>
</dbReference>
<dbReference type="SUPFAM" id="SSF48452">
    <property type="entry name" value="TPR-like"/>
    <property type="match status" value="1"/>
</dbReference>
<dbReference type="Pfam" id="PF14559">
    <property type="entry name" value="TPR_19"/>
    <property type="match status" value="1"/>
</dbReference>
<keyword evidence="1" id="KW-0802">TPR repeat</keyword>
<dbReference type="OrthoDB" id="264557at2"/>
<reference evidence="2 3" key="2">
    <citation type="submission" date="2019-01" db="EMBL/GenBank/DDBJ databases">
        <title>Tautonia sociabilis, a novel thermotolerant planctomycete of Isosphaeraceae family, isolated from a 4000 m deep subterranean habitat.</title>
        <authorList>
            <person name="Kovaleva O.L."/>
            <person name="Elcheninov A.G."/>
            <person name="Van Heerden E."/>
            <person name="Toshchakov S.V."/>
            <person name="Novikov A."/>
            <person name="Bonch-Osmolovskaya E.A."/>
            <person name="Kublanov I.V."/>
        </authorList>
    </citation>
    <scope>NUCLEOTIDE SEQUENCE [LARGE SCALE GENOMIC DNA]</scope>
    <source>
        <strain evidence="2 3">GM2012</strain>
    </source>
</reference>
<evidence type="ECO:0000256" key="1">
    <source>
        <dbReference type="PROSITE-ProRule" id="PRU00339"/>
    </source>
</evidence>
<dbReference type="PROSITE" id="PS50005">
    <property type="entry name" value="TPR"/>
    <property type="match status" value="1"/>
</dbReference>
<dbReference type="Gene3D" id="1.25.40.10">
    <property type="entry name" value="Tetratricopeptide repeat domain"/>
    <property type="match status" value="1"/>
</dbReference>
<dbReference type="InterPro" id="IPR019734">
    <property type="entry name" value="TPR_rpt"/>
</dbReference>
<feature type="repeat" description="TPR" evidence="1">
    <location>
        <begin position="43"/>
        <end position="76"/>
    </location>
</feature>
<name>A0A432MHE6_9BACT</name>
<gene>
    <name evidence="2" type="ORF">TsocGM_16775</name>
</gene>
<proteinExistence type="predicted"/>
<keyword evidence="3" id="KW-1185">Reference proteome</keyword>
<dbReference type="Proteomes" id="UP000280296">
    <property type="component" value="Unassembled WGS sequence"/>
</dbReference>
<dbReference type="NCBIfam" id="NF047558">
    <property type="entry name" value="TPR_END_plus"/>
    <property type="match status" value="1"/>
</dbReference>
<dbReference type="AlphaFoldDB" id="A0A432MHE6"/>
<sequence length="174" mass="19592">MPTTMTDPIVRRLLEAEGFLELGMPSHALEILQSRSEWATVQFEASYLTGEALRELGRYREALAALDVAAKLRPDSLHVAIAQGWCYKRTHRLAQAIDALDRARRHHPDNALIRYNLACYWSLAGDPVKCLEELRAALAIAPHYRAMIDSEPDFDPVRSNPSFRRLVLGPSRSG</sequence>
<organism evidence="2 3">
    <name type="scientific">Tautonia sociabilis</name>
    <dbReference type="NCBI Taxonomy" id="2080755"/>
    <lineage>
        <taxon>Bacteria</taxon>
        <taxon>Pseudomonadati</taxon>
        <taxon>Planctomycetota</taxon>
        <taxon>Planctomycetia</taxon>
        <taxon>Isosphaerales</taxon>
        <taxon>Isosphaeraceae</taxon>
        <taxon>Tautonia</taxon>
    </lineage>
</organism>
<dbReference type="SMART" id="SM00028">
    <property type="entry name" value="TPR"/>
    <property type="match status" value="3"/>
</dbReference>
<dbReference type="RefSeq" id="WP_126726612.1">
    <property type="nucleotide sequence ID" value="NZ_RYZH01000033.1"/>
</dbReference>
<evidence type="ECO:0000313" key="2">
    <source>
        <dbReference type="EMBL" id="RUL86213.1"/>
    </source>
</evidence>
<dbReference type="EMBL" id="RYZH01000033">
    <property type="protein sequence ID" value="RUL86213.1"/>
    <property type="molecule type" value="Genomic_DNA"/>
</dbReference>